<feature type="compositionally biased region" description="Low complexity" evidence="9">
    <location>
        <begin position="149"/>
        <end position="181"/>
    </location>
</feature>
<dbReference type="InterPro" id="IPR001841">
    <property type="entry name" value="Znf_RING"/>
</dbReference>
<dbReference type="Gene3D" id="3.30.40.10">
    <property type="entry name" value="Zinc/RING finger domain, C3HC4 (zinc finger)"/>
    <property type="match status" value="1"/>
</dbReference>
<dbReference type="GO" id="GO:0008270">
    <property type="term" value="F:zinc ion binding"/>
    <property type="evidence" value="ECO:0007669"/>
    <property type="project" value="UniProtKB-KW"/>
</dbReference>
<dbReference type="PROSITE" id="PS50089">
    <property type="entry name" value="ZF_RING_2"/>
    <property type="match status" value="1"/>
</dbReference>
<feature type="region of interest" description="Disordered" evidence="9">
    <location>
        <begin position="97"/>
        <end position="125"/>
    </location>
</feature>
<dbReference type="Pfam" id="PF13639">
    <property type="entry name" value="zf-RING_2"/>
    <property type="match status" value="1"/>
</dbReference>
<evidence type="ECO:0000256" key="3">
    <source>
        <dbReference type="ARBA" id="ARBA00022679"/>
    </source>
</evidence>
<organism evidence="11 12">
    <name type="scientific">Coniochaeta pulveracea</name>
    <dbReference type="NCBI Taxonomy" id="177199"/>
    <lineage>
        <taxon>Eukaryota</taxon>
        <taxon>Fungi</taxon>
        <taxon>Dikarya</taxon>
        <taxon>Ascomycota</taxon>
        <taxon>Pezizomycotina</taxon>
        <taxon>Sordariomycetes</taxon>
        <taxon>Sordariomycetidae</taxon>
        <taxon>Coniochaetales</taxon>
        <taxon>Coniochaetaceae</taxon>
        <taxon>Coniochaeta</taxon>
    </lineage>
</organism>
<dbReference type="PANTHER" id="PTHR45969">
    <property type="entry name" value="RING ZINC FINGER PROTEIN-RELATED"/>
    <property type="match status" value="1"/>
</dbReference>
<comment type="caution">
    <text evidence="11">The sequence shown here is derived from an EMBL/GenBank/DDBJ whole genome shotgun (WGS) entry which is preliminary data.</text>
</comment>
<evidence type="ECO:0000256" key="6">
    <source>
        <dbReference type="ARBA" id="ARBA00022786"/>
    </source>
</evidence>
<dbReference type="InterPro" id="IPR013083">
    <property type="entry name" value="Znf_RING/FYVE/PHD"/>
</dbReference>
<keyword evidence="6" id="KW-0833">Ubl conjugation pathway</keyword>
<evidence type="ECO:0000256" key="8">
    <source>
        <dbReference type="PROSITE-ProRule" id="PRU00175"/>
    </source>
</evidence>
<evidence type="ECO:0000256" key="4">
    <source>
        <dbReference type="ARBA" id="ARBA00022723"/>
    </source>
</evidence>
<dbReference type="AlphaFoldDB" id="A0A420YH56"/>
<feature type="compositionally biased region" description="Low complexity" evidence="9">
    <location>
        <begin position="403"/>
        <end position="426"/>
    </location>
</feature>
<dbReference type="OrthoDB" id="8062037at2759"/>
<evidence type="ECO:0000313" key="11">
    <source>
        <dbReference type="EMBL" id="RKU47171.1"/>
    </source>
</evidence>
<evidence type="ECO:0000259" key="10">
    <source>
        <dbReference type="PROSITE" id="PS50089"/>
    </source>
</evidence>
<dbReference type="FunFam" id="3.30.40.10:FF:000127">
    <property type="entry name" value="E3 ubiquitin-protein ligase RNF181"/>
    <property type="match status" value="1"/>
</dbReference>
<dbReference type="Proteomes" id="UP000275385">
    <property type="component" value="Unassembled WGS sequence"/>
</dbReference>
<accession>A0A420YH56</accession>
<evidence type="ECO:0000256" key="5">
    <source>
        <dbReference type="ARBA" id="ARBA00022771"/>
    </source>
</evidence>
<dbReference type="SUPFAM" id="SSF57850">
    <property type="entry name" value="RING/U-box"/>
    <property type="match status" value="1"/>
</dbReference>
<dbReference type="EC" id="2.3.2.27" evidence="2"/>
<dbReference type="EMBL" id="QVQW01000010">
    <property type="protein sequence ID" value="RKU47171.1"/>
    <property type="molecule type" value="Genomic_DNA"/>
</dbReference>
<reference evidence="11 12" key="1">
    <citation type="submission" date="2018-08" db="EMBL/GenBank/DDBJ databases">
        <title>Draft genome of the lignicolous fungus Coniochaeta pulveracea.</title>
        <authorList>
            <person name="Borstlap C.J."/>
            <person name="De Witt R.N."/>
            <person name="Botha A."/>
            <person name="Volschenk H."/>
        </authorList>
    </citation>
    <scope>NUCLEOTIDE SEQUENCE [LARGE SCALE GENOMIC DNA]</scope>
    <source>
        <strain evidence="11 12">CAB683</strain>
    </source>
</reference>
<feature type="domain" description="RING-type" evidence="10">
    <location>
        <begin position="348"/>
        <end position="386"/>
    </location>
</feature>
<feature type="region of interest" description="Disordered" evidence="9">
    <location>
        <begin position="401"/>
        <end position="511"/>
    </location>
</feature>
<feature type="region of interest" description="Disordered" evidence="9">
    <location>
        <begin position="141"/>
        <end position="199"/>
    </location>
</feature>
<dbReference type="GO" id="GO:0061630">
    <property type="term" value="F:ubiquitin protein ligase activity"/>
    <property type="evidence" value="ECO:0007669"/>
    <property type="project" value="UniProtKB-EC"/>
</dbReference>
<keyword evidence="4" id="KW-0479">Metal-binding</keyword>
<comment type="catalytic activity">
    <reaction evidence="1">
        <text>S-ubiquitinyl-[E2 ubiquitin-conjugating enzyme]-L-cysteine + [acceptor protein]-L-lysine = [E2 ubiquitin-conjugating enzyme]-L-cysteine + N(6)-ubiquitinyl-[acceptor protein]-L-lysine.</text>
        <dbReference type="EC" id="2.3.2.27"/>
    </reaction>
</comment>
<evidence type="ECO:0000256" key="7">
    <source>
        <dbReference type="ARBA" id="ARBA00022833"/>
    </source>
</evidence>
<name>A0A420YH56_9PEZI</name>
<keyword evidence="3" id="KW-0808">Transferase</keyword>
<dbReference type="CDD" id="cd16454">
    <property type="entry name" value="RING-H2_PA-TM-RING"/>
    <property type="match status" value="1"/>
</dbReference>
<sequence>MSSNIAPGRHLDATTGREVVYCHGCRNEWYRDQQEGLECPRCHSEITEIVTPGENDPREPEIAIGPAFIFRRGPERDADSDPEEDDIEEHMHFAPHGHGFFAHRTNANPDAPRDGTPGAANHPPHANAAEADIFRNFTDLLMNIGGGQPNQPNHPNQPNQQNQSDQRGQANQQNQAGPGANSGPGRFFPGSPDNGVHVAGPHRVERRTWRAGPFGAASVTIVSTGAPVPGANGGLGGFGGFDAVLANVLGGGPPVPPGADGQAGPQGARPPNLGFNIHELFRLLMNPAGAVQGDAVYTQEAFDRIISQLMEQNAQSNAAPPASSEAIAKLPTRKLEEQDLDAEGKAECTICIDEMHKGDEVTVLPCKHWFHGECVTMWLKEHNTCPNEARLNAIRNLGGVNLSDQSSNGTSSSQQQQGEGLQQRRSYSPPRDYPVSFRSRSPNRDNRANEQAPFMSGWNQPQHTDRRDQESQGDRQGGSSSNEGGGPLSWLRGAFSRQPGSGSGSGDRRSQ</sequence>
<protein>
    <recommendedName>
        <fullName evidence="2">RING-type E3 ubiquitin transferase</fullName>
        <ecNumber evidence="2">2.3.2.27</ecNumber>
    </recommendedName>
</protein>
<keyword evidence="12" id="KW-1185">Reference proteome</keyword>
<keyword evidence="5 8" id="KW-0863">Zinc-finger</keyword>
<evidence type="ECO:0000256" key="2">
    <source>
        <dbReference type="ARBA" id="ARBA00012483"/>
    </source>
</evidence>
<evidence type="ECO:0000256" key="1">
    <source>
        <dbReference type="ARBA" id="ARBA00000900"/>
    </source>
</evidence>
<proteinExistence type="predicted"/>
<dbReference type="SMART" id="SM00184">
    <property type="entry name" value="RING"/>
    <property type="match status" value="1"/>
</dbReference>
<feature type="compositionally biased region" description="Basic and acidic residues" evidence="9">
    <location>
        <begin position="463"/>
        <end position="473"/>
    </location>
</feature>
<dbReference type="GO" id="GO:0016567">
    <property type="term" value="P:protein ubiquitination"/>
    <property type="evidence" value="ECO:0007669"/>
    <property type="project" value="UniProtKB-ARBA"/>
</dbReference>
<dbReference type="STRING" id="177199.A0A420YH56"/>
<evidence type="ECO:0000313" key="12">
    <source>
        <dbReference type="Proteomes" id="UP000275385"/>
    </source>
</evidence>
<dbReference type="PANTHER" id="PTHR45969:SF69">
    <property type="entry name" value="FINGER DOMAIN PROTEIN, PUTATIVE (AFU_ORTHOLOGUE AFUA_3G12190)-RELATED"/>
    <property type="match status" value="1"/>
</dbReference>
<gene>
    <name evidence="11" type="ORF">DL546_007434</name>
</gene>
<evidence type="ECO:0000256" key="9">
    <source>
        <dbReference type="SAM" id="MobiDB-lite"/>
    </source>
</evidence>
<keyword evidence="7" id="KW-0862">Zinc</keyword>